<dbReference type="Proteomes" id="UP000537141">
    <property type="component" value="Unassembled WGS sequence"/>
</dbReference>
<dbReference type="CDD" id="cd01949">
    <property type="entry name" value="GGDEF"/>
    <property type="match status" value="1"/>
</dbReference>
<evidence type="ECO:0000256" key="1">
    <source>
        <dbReference type="SAM" id="Coils"/>
    </source>
</evidence>
<dbReference type="PANTHER" id="PTHR44757">
    <property type="entry name" value="DIGUANYLATE CYCLASE DGCP"/>
    <property type="match status" value="1"/>
</dbReference>
<dbReference type="InterPro" id="IPR052155">
    <property type="entry name" value="Biofilm_reg_signaling"/>
</dbReference>
<dbReference type="RefSeq" id="WP_184423493.1">
    <property type="nucleotide sequence ID" value="NZ_AP027362.1"/>
</dbReference>
<reference evidence="4 5" key="1">
    <citation type="submission" date="2020-08" db="EMBL/GenBank/DDBJ databases">
        <title>Genomic Encyclopedia of Type Strains, Phase IV (KMG-IV): sequencing the most valuable type-strain genomes for metagenomic binning, comparative biology and taxonomic classification.</title>
        <authorList>
            <person name="Goeker M."/>
        </authorList>
    </citation>
    <scope>NUCLEOTIDE SEQUENCE [LARGE SCALE GENOMIC DNA]</scope>
    <source>
        <strain evidence="4 5">DSM 26287</strain>
    </source>
</reference>
<accession>A0A7X0NFW4</accession>
<dbReference type="PROSITE" id="PS50887">
    <property type="entry name" value="GGDEF"/>
    <property type="match status" value="1"/>
</dbReference>
<feature type="domain" description="GGDEF" evidence="3">
    <location>
        <begin position="314"/>
        <end position="448"/>
    </location>
</feature>
<dbReference type="EMBL" id="JACHHU010000007">
    <property type="protein sequence ID" value="MBB6542674.1"/>
    <property type="molecule type" value="Genomic_DNA"/>
</dbReference>
<dbReference type="Pfam" id="PF00563">
    <property type="entry name" value="EAL"/>
    <property type="match status" value="1"/>
</dbReference>
<dbReference type="SMART" id="SM00267">
    <property type="entry name" value="GGDEF"/>
    <property type="match status" value="1"/>
</dbReference>
<dbReference type="SUPFAM" id="SSF141868">
    <property type="entry name" value="EAL domain-like"/>
    <property type="match status" value="1"/>
</dbReference>
<dbReference type="AlphaFoldDB" id="A0A7X0NFW4"/>
<proteinExistence type="predicted"/>
<gene>
    <name evidence="4" type="ORF">HNQ55_001174</name>
</gene>
<dbReference type="PROSITE" id="PS50883">
    <property type="entry name" value="EAL"/>
    <property type="match status" value="1"/>
</dbReference>
<dbReference type="InterPro" id="IPR000160">
    <property type="entry name" value="GGDEF_dom"/>
</dbReference>
<dbReference type="InterPro" id="IPR035919">
    <property type="entry name" value="EAL_sf"/>
</dbReference>
<sequence>MKLLLNSILGALEQIVFELVDEKTDTVKLVAGDASWAKELFPQLELNTPFIINDNIPFLQDFLFDAKFIWSAEKNGSKRSGFWTEVTANQNELNLEAIAIKQDEHNLLLVINQSDEFKFRQSTLQSAREMLLSNDLLVEQNQYLHDRILSILKKPNEQSNILVALTKAIENAGFAVVITNKKFVTIIENSATKSLFGQHNLPINQVKKSIDIILSLMRNQLPEFDRIMSTKSSWDGELCWILPPSTLKWLKIAVYPVTNELNEIKNWIFFANDISISKSLVQKNEELALHDMLTKLPNRFGFWQTLEQKAANKKPFYLLYLDINDFRTHNEYFGHEDGDKLLIDLSKRIKTNLKKSDYIARVGGDEFGIILSNIDNQESCKKVIKRIIDNINAPFYTNNSKSFTVTISIGAAGFPTDADSVEELMRFVDLSAYSGKTRQKSSLQFYSQAIKDASQEVIRIEQDLRTALKNNEFELYLQPIIDLERDSILKAEALIRWNHPIKGLILPDDFIPVAEKSGLITTIGHWVINAVCELLIKLSYHGFNIKISMNLSPTQVLEEGLFSYLHRCIKKHQIDPSLLELEVTEGVLVNDYRIAERLLSKVRAIGMSVSVDDFGTGYSSLAYLKKLPLDFIKVDKSFIKDIVTDDNDKAIVRAVIAMAHNLHLGVVAEGVETEEQLSFLKQNACNSVQGYLFSHPVSFELFLNLLKSKQSFRG</sequence>
<evidence type="ECO:0000259" key="2">
    <source>
        <dbReference type="PROSITE" id="PS50883"/>
    </source>
</evidence>
<protein>
    <submittedName>
        <fullName evidence="4">Diguanylate cyclase (GGDEF)-like protein</fullName>
    </submittedName>
</protein>
<dbReference type="InterPro" id="IPR043128">
    <property type="entry name" value="Rev_trsase/Diguanyl_cyclase"/>
</dbReference>
<dbReference type="Gene3D" id="3.30.70.270">
    <property type="match status" value="1"/>
</dbReference>
<dbReference type="CDD" id="cd01948">
    <property type="entry name" value="EAL"/>
    <property type="match status" value="1"/>
</dbReference>
<dbReference type="SUPFAM" id="SSF55073">
    <property type="entry name" value="Nucleotide cyclase"/>
    <property type="match status" value="1"/>
</dbReference>
<feature type="coiled-coil region" evidence="1">
    <location>
        <begin position="443"/>
        <end position="470"/>
    </location>
</feature>
<evidence type="ECO:0000313" key="5">
    <source>
        <dbReference type="Proteomes" id="UP000537141"/>
    </source>
</evidence>
<keyword evidence="5" id="KW-1185">Reference proteome</keyword>
<dbReference type="PANTHER" id="PTHR44757:SF2">
    <property type="entry name" value="BIOFILM ARCHITECTURE MAINTENANCE PROTEIN MBAA"/>
    <property type="match status" value="1"/>
</dbReference>
<keyword evidence="1" id="KW-0175">Coiled coil</keyword>
<dbReference type="Gene3D" id="3.20.20.450">
    <property type="entry name" value="EAL domain"/>
    <property type="match status" value="1"/>
</dbReference>
<dbReference type="Pfam" id="PF00990">
    <property type="entry name" value="GGDEF"/>
    <property type="match status" value="1"/>
</dbReference>
<dbReference type="InterPro" id="IPR001633">
    <property type="entry name" value="EAL_dom"/>
</dbReference>
<name>A0A7X0NFW4_9GAMM</name>
<evidence type="ECO:0000259" key="3">
    <source>
        <dbReference type="PROSITE" id="PS50887"/>
    </source>
</evidence>
<dbReference type="SMART" id="SM00052">
    <property type="entry name" value="EAL"/>
    <property type="match status" value="1"/>
</dbReference>
<organism evidence="4 5">
    <name type="scientific">Thalassotalea piscium</name>
    <dbReference type="NCBI Taxonomy" id="1230533"/>
    <lineage>
        <taxon>Bacteria</taxon>
        <taxon>Pseudomonadati</taxon>
        <taxon>Pseudomonadota</taxon>
        <taxon>Gammaproteobacteria</taxon>
        <taxon>Alteromonadales</taxon>
        <taxon>Colwelliaceae</taxon>
        <taxon>Thalassotalea</taxon>
    </lineage>
</organism>
<evidence type="ECO:0000313" key="4">
    <source>
        <dbReference type="EMBL" id="MBB6542674.1"/>
    </source>
</evidence>
<dbReference type="NCBIfam" id="TIGR00254">
    <property type="entry name" value="GGDEF"/>
    <property type="match status" value="1"/>
</dbReference>
<comment type="caution">
    <text evidence="4">The sequence shown here is derived from an EMBL/GenBank/DDBJ whole genome shotgun (WGS) entry which is preliminary data.</text>
</comment>
<feature type="domain" description="EAL" evidence="2">
    <location>
        <begin position="457"/>
        <end position="710"/>
    </location>
</feature>
<dbReference type="InterPro" id="IPR029787">
    <property type="entry name" value="Nucleotide_cyclase"/>
</dbReference>
<dbReference type="Gene3D" id="3.30.450.20">
    <property type="entry name" value="PAS domain"/>
    <property type="match status" value="1"/>
</dbReference>